<dbReference type="Gene3D" id="2.40.330.10">
    <property type="entry name" value="DNA-binding pseudobarrel domain"/>
    <property type="match status" value="1"/>
</dbReference>
<evidence type="ECO:0000256" key="5">
    <source>
        <dbReference type="ARBA" id="ARBA00023242"/>
    </source>
</evidence>
<keyword evidence="2" id="KW-0805">Transcription regulation</keyword>
<dbReference type="CDD" id="cd10017">
    <property type="entry name" value="B3_DNA"/>
    <property type="match status" value="1"/>
</dbReference>
<dbReference type="InterPro" id="IPR003340">
    <property type="entry name" value="B3_DNA-bd"/>
</dbReference>
<evidence type="ECO:0000256" key="4">
    <source>
        <dbReference type="ARBA" id="ARBA00023163"/>
    </source>
</evidence>
<dbReference type="OrthoDB" id="933541at2759"/>
<feature type="domain" description="TF-B3" evidence="6">
    <location>
        <begin position="1"/>
        <end position="62"/>
    </location>
</feature>
<evidence type="ECO:0000313" key="7">
    <source>
        <dbReference type="EMBL" id="PPS14250.1"/>
    </source>
</evidence>
<dbReference type="GO" id="GO:0005634">
    <property type="term" value="C:nucleus"/>
    <property type="evidence" value="ECO:0007669"/>
    <property type="project" value="UniProtKB-SubCell"/>
</dbReference>
<comment type="subcellular location">
    <subcellularLocation>
        <location evidence="1">Nucleus</location>
    </subcellularLocation>
</comment>
<gene>
    <name evidence="7" type="ORF">GOBAR_AA06320</name>
</gene>
<dbReference type="AlphaFoldDB" id="A0A2P5YF80"/>
<evidence type="ECO:0000313" key="8">
    <source>
        <dbReference type="Proteomes" id="UP000239757"/>
    </source>
</evidence>
<dbReference type="GO" id="GO:0003677">
    <property type="term" value="F:DNA binding"/>
    <property type="evidence" value="ECO:0007669"/>
    <property type="project" value="UniProtKB-KW"/>
</dbReference>
<evidence type="ECO:0000256" key="3">
    <source>
        <dbReference type="ARBA" id="ARBA00023125"/>
    </source>
</evidence>
<dbReference type="EMBL" id="KZ663274">
    <property type="protein sequence ID" value="PPS14250.1"/>
    <property type="molecule type" value="Genomic_DNA"/>
</dbReference>
<sequence length="181" mass="20170">MYAGRISEVDCTVRRNGCLKLVLSHGWIRFVVHNKLKVGDRITMYKDKDGSSHYMVEVEEPPAMNQHGTLPNSPAPYFIRHEPDGTTVEAGAHHQPDIAPINMFANPCQWPSIEMFGTNINDKRAHFSPVPYDSGIGEACLKIISDNHQGPSLELILRQPGTTTYVVGEVKFIASVERADK</sequence>
<dbReference type="InterPro" id="IPR015300">
    <property type="entry name" value="DNA-bd_pseudobarrel_sf"/>
</dbReference>
<protein>
    <recommendedName>
        <fullName evidence="6">TF-B3 domain-containing protein</fullName>
    </recommendedName>
</protein>
<accession>A0A2P5YF80</accession>
<proteinExistence type="predicted"/>
<keyword evidence="4" id="KW-0804">Transcription</keyword>
<dbReference type="Proteomes" id="UP000239757">
    <property type="component" value="Unassembled WGS sequence"/>
</dbReference>
<dbReference type="SUPFAM" id="SSF101936">
    <property type="entry name" value="DNA-binding pseudobarrel domain"/>
    <property type="match status" value="1"/>
</dbReference>
<evidence type="ECO:0000259" key="6">
    <source>
        <dbReference type="PROSITE" id="PS50863"/>
    </source>
</evidence>
<keyword evidence="5" id="KW-0539">Nucleus</keyword>
<evidence type="ECO:0000256" key="1">
    <source>
        <dbReference type="ARBA" id="ARBA00004123"/>
    </source>
</evidence>
<keyword evidence="3" id="KW-0238">DNA-binding</keyword>
<organism evidence="7 8">
    <name type="scientific">Gossypium barbadense</name>
    <name type="common">Sea Island cotton</name>
    <name type="synonym">Hibiscus barbadensis</name>
    <dbReference type="NCBI Taxonomy" id="3634"/>
    <lineage>
        <taxon>Eukaryota</taxon>
        <taxon>Viridiplantae</taxon>
        <taxon>Streptophyta</taxon>
        <taxon>Embryophyta</taxon>
        <taxon>Tracheophyta</taxon>
        <taxon>Spermatophyta</taxon>
        <taxon>Magnoliopsida</taxon>
        <taxon>eudicotyledons</taxon>
        <taxon>Gunneridae</taxon>
        <taxon>Pentapetalae</taxon>
        <taxon>rosids</taxon>
        <taxon>malvids</taxon>
        <taxon>Malvales</taxon>
        <taxon>Malvaceae</taxon>
        <taxon>Malvoideae</taxon>
        <taxon>Gossypium</taxon>
    </lineage>
</organism>
<evidence type="ECO:0000256" key="2">
    <source>
        <dbReference type="ARBA" id="ARBA00023015"/>
    </source>
</evidence>
<dbReference type="PROSITE" id="PS50863">
    <property type="entry name" value="B3"/>
    <property type="match status" value="1"/>
</dbReference>
<reference evidence="7 8" key="1">
    <citation type="submission" date="2015-01" db="EMBL/GenBank/DDBJ databases">
        <title>Genome of allotetraploid Gossypium barbadense reveals genomic plasticity and fiber elongation in cotton evolution.</title>
        <authorList>
            <person name="Chen X."/>
            <person name="Liu X."/>
            <person name="Zhao B."/>
            <person name="Zheng H."/>
            <person name="Hu Y."/>
            <person name="Lu G."/>
            <person name="Yang C."/>
            <person name="Chen J."/>
            <person name="Shan C."/>
            <person name="Zhang L."/>
            <person name="Zhou Y."/>
            <person name="Wang L."/>
            <person name="Guo W."/>
            <person name="Bai Y."/>
            <person name="Ruan J."/>
            <person name="Shangguan X."/>
            <person name="Mao Y."/>
            <person name="Jiang J."/>
            <person name="Zhu Y."/>
            <person name="Lei J."/>
            <person name="Kang H."/>
            <person name="Chen S."/>
            <person name="He X."/>
            <person name="Wang R."/>
            <person name="Wang Y."/>
            <person name="Chen J."/>
            <person name="Wang L."/>
            <person name="Yu S."/>
            <person name="Wang B."/>
            <person name="Wei J."/>
            <person name="Song S."/>
            <person name="Lu X."/>
            <person name="Gao Z."/>
            <person name="Gu W."/>
            <person name="Deng X."/>
            <person name="Ma D."/>
            <person name="Wang S."/>
            <person name="Liang W."/>
            <person name="Fang L."/>
            <person name="Cai C."/>
            <person name="Zhu X."/>
            <person name="Zhou B."/>
            <person name="Zhang Y."/>
            <person name="Chen Z."/>
            <person name="Xu S."/>
            <person name="Zhu R."/>
            <person name="Wang S."/>
            <person name="Zhang T."/>
            <person name="Zhao G."/>
        </authorList>
    </citation>
    <scope>NUCLEOTIDE SEQUENCE [LARGE SCALE GENOMIC DNA]</scope>
    <source>
        <strain evidence="8">cv. Xinhai21</strain>
        <tissue evidence="7">Leaf</tissue>
    </source>
</reference>
<name>A0A2P5YF80_GOSBA</name>